<organism evidence="15">
    <name type="scientific">uncultured Desulfobacterium sp</name>
    <dbReference type="NCBI Taxonomy" id="201089"/>
    <lineage>
        <taxon>Bacteria</taxon>
        <taxon>Pseudomonadati</taxon>
        <taxon>Thermodesulfobacteriota</taxon>
        <taxon>Desulfobacteria</taxon>
        <taxon>Desulfobacterales</taxon>
        <taxon>Desulfobacteriaceae</taxon>
        <taxon>Desulfobacterium</taxon>
        <taxon>environmental samples</taxon>
    </lineage>
</organism>
<evidence type="ECO:0000256" key="5">
    <source>
        <dbReference type="ARBA" id="ARBA00022729"/>
    </source>
</evidence>
<dbReference type="InterPro" id="IPR000531">
    <property type="entry name" value="Beta-barrel_TonB"/>
</dbReference>
<name>E1YFA8_9BACT</name>
<keyword evidence="4 10" id="KW-0812">Transmembrane</keyword>
<keyword evidence="6 11" id="KW-0798">TonB box</keyword>
<dbReference type="SUPFAM" id="SSF56935">
    <property type="entry name" value="Porins"/>
    <property type="match status" value="1"/>
</dbReference>
<evidence type="ECO:0000259" key="14">
    <source>
        <dbReference type="Pfam" id="PF07715"/>
    </source>
</evidence>
<dbReference type="PANTHER" id="PTHR30069">
    <property type="entry name" value="TONB-DEPENDENT OUTER MEMBRANE RECEPTOR"/>
    <property type="match status" value="1"/>
</dbReference>
<dbReference type="AlphaFoldDB" id="E1YFA8"/>
<keyword evidence="3 10" id="KW-1134">Transmembrane beta strand</keyword>
<keyword evidence="9 10" id="KW-0998">Cell outer membrane</keyword>
<evidence type="ECO:0000256" key="2">
    <source>
        <dbReference type="ARBA" id="ARBA00022448"/>
    </source>
</evidence>
<evidence type="ECO:0008006" key="16">
    <source>
        <dbReference type="Google" id="ProtNLM"/>
    </source>
</evidence>
<reference evidence="15" key="1">
    <citation type="journal article" date="2011" name="Environ. Microbiol.">
        <title>Genomic insights into the metabolic potential of the polycyclic aromatic hydrocarbon degrading sulfate-reducing Deltaproteobacterium N47.</title>
        <authorList>
            <person name="Bergmann F."/>
            <person name="Selesi D."/>
            <person name="Weinmaier T."/>
            <person name="Tischler P."/>
            <person name="Rattei T."/>
            <person name="Meckenstock R.U."/>
        </authorList>
    </citation>
    <scope>NUCLEOTIDE SEQUENCE</scope>
</reference>
<dbReference type="EMBL" id="FR695872">
    <property type="protein sequence ID" value="CBX29252.1"/>
    <property type="molecule type" value="Genomic_DNA"/>
</dbReference>
<dbReference type="PANTHER" id="PTHR30069:SF29">
    <property type="entry name" value="HEMOGLOBIN AND HEMOGLOBIN-HAPTOGLOBIN-BINDING PROTEIN 1-RELATED"/>
    <property type="match status" value="1"/>
</dbReference>
<dbReference type="GO" id="GO:0009279">
    <property type="term" value="C:cell outer membrane"/>
    <property type="evidence" value="ECO:0007669"/>
    <property type="project" value="UniProtKB-SubCell"/>
</dbReference>
<dbReference type="InterPro" id="IPR037066">
    <property type="entry name" value="Plug_dom_sf"/>
</dbReference>
<comment type="subcellular location">
    <subcellularLocation>
        <location evidence="1 10">Cell outer membrane</location>
        <topology evidence="1 10">Multi-pass membrane protein</topology>
    </subcellularLocation>
</comment>
<evidence type="ECO:0000256" key="3">
    <source>
        <dbReference type="ARBA" id="ARBA00022452"/>
    </source>
</evidence>
<dbReference type="Gene3D" id="2.170.130.10">
    <property type="entry name" value="TonB-dependent receptor, plug domain"/>
    <property type="match status" value="1"/>
</dbReference>
<dbReference type="GO" id="GO:0015344">
    <property type="term" value="F:siderophore uptake transmembrane transporter activity"/>
    <property type="evidence" value="ECO:0007669"/>
    <property type="project" value="TreeGrafter"/>
</dbReference>
<gene>
    <name evidence="15" type="ORF">N47_J02330</name>
</gene>
<dbReference type="Pfam" id="PF07715">
    <property type="entry name" value="Plug"/>
    <property type="match status" value="1"/>
</dbReference>
<dbReference type="InterPro" id="IPR036942">
    <property type="entry name" value="Beta-barrel_TonB_sf"/>
</dbReference>
<evidence type="ECO:0000256" key="6">
    <source>
        <dbReference type="ARBA" id="ARBA00023077"/>
    </source>
</evidence>
<protein>
    <recommendedName>
        <fullName evidence="16">TonB-dependent receptor</fullName>
    </recommendedName>
</protein>
<dbReference type="InterPro" id="IPR039426">
    <property type="entry name" value="TonB-dep_rcpt-like"/>
</dbReference>
<sequence length="751" mass="84115">MFLRILLICGLIFCRSNVFAHEQKTAEAEQVQSDRKTEAKSDPKDSVSLEEIVVTATRTEIDVASTPGDVHVVTKKDIEQRNIKSVDEALNTMPGVFNRRGKGLMDTLANISLRGIPGANRTLIMKDGMVLNDAYTGDVTWAGMSTEDIERIEVVEGPFSSLYGGYAMGGVVNIITKMPEKREVTLKSGYGTSWHSGEAMDDFRRDYLSCGDKYNDALSIFVSYGYQTTNGFPTDSNVQSSRPAAGITGWSYTTDNKGNTRYLIGDKGDNRWWDDALNIKTGYDFSQTAKMTASFERTRNEYNRDEPHTYLKNAAGAPVYSYGTVRENSFVSGNGGKETNKYVVNFEAEIGTLKTKLNTGLVDAAKNWYTTPNSSLPYATIYGGGGKLSSTPSQNYYSDAQFTFPVLKSQILTLGGSFRHGKADTKENNLSNWKDEDSKTNLTYTAGGKDYSYSLFAQDEFEIIDNLTAYLGARQDWWETQDGYANQIGSAGYPKNFDSRSDSSFSPKFALVYKPFNITTLRTSVGKAFRAPTVYELYRTWTSSTGVTYMSNPDLKPEKNTSWDVSIEQGLWKGAKVKVTYFENYLKDLIYLRTITSTLKEYNNAGKAESKGVTAEIEQRFDKWLRLFANETYTDAKIKTNIANPASEGKRLTQMPEYIFNAGAEIEKGPISAMLTGSYVSKRYGSDDNSDRTDNVYGSYDLYFLLNGKIAYKLAEFATISFSVDNILNRDYYAYYKCPGRSWFTELAIRF</sequence>
<evidence type="ECO:0000256" key="1">
    <source>
        <dbReference type="ARBA" id="ARBA00004571"/>
    </source>
</evidence>
<evidence type="ECO:0000256" key="12">
    <source>
        <dbReference type="SAM" id="SignalP"/>
    </source>
</evidence>
<evidence type="ECO:0000256" key="9">
    <source>
        <dbReference type="ARBA" id="ARBA00023237"/>
    </source>
</evidence>
<feature type="chain" id="PRO_5003154903" description="TonB-dependent receptor" evidence="12">
    <location>
        <begin position="21"/>
        <end position="751"/>
    </location>
</feature>
<dbReference type="Gene3D" id="2.40.170.20">
    <property type="entry name" value="TonB-dependent receptor, beta-barrel domain"/>
    <property type="match status" value="1"/>
</dbReference>
<evidence type="ECO:0000256" key="10">
    <source>
        <dbReference type="PROSITE-ProRule" id="PRU01360"/>
    </source>
</evidence>
<keyword evidence="2 10" id="KW-0813">Transport</keyword>
<evidence type="ECO:0000256" key="7">
    <source>
        <dbReference type="ARBA" id="ARBA00023136"/>
    </source>
</evidence>
<evidence type="ECO:0000259" key="13">
    <source>
        <dbReference type="Pfam" id="PF00593"/>
    </source>
</evidence>
<keyword evidence="8" id="KW-0675">Receptor</keyword>
<feature type="signal peptide" evidence="12">
    <location>
        <begin position="1"/>
        <end position="20"/>
    </location>
</feature>
<dbReference type="CDD" id="cd01347">
    <property type="entry name" value="ligand_gated_channel"/>
    <property type="match status" value="1"/>
</dbReference>
<evidence type="ECO:0000256" key="4">
    <source>
        <dbReference type="ARBA" id="ARBA00022692"/>
    </source>
</evidence>
<dbReference type="Pfam" id="PF00593">
    <property type="entry name" value="TonB_dep_Rec_b-barrel"/>
    <property type="match status" value="1"/>
</dbReference>
<evidence type="ECO:0000256" key="11">
    <source>
        <dbReference type="RuleBase" id="RU003357"/>
    </source>
</evidence>
<comment type="similarity">
    <text evidence="10 11">Belongs to the TonB-dependent receptor family.</text>
</comment>
<proteinExistence type="inferred from homology"/>
<feature type="domain" description="TonB-dependent receptor-like beta-barrel" evidence="13">
    <location>
        <begin position="299"/>
        <end position="727"/>
    </location>
</feature>
<dbReference type="InterPro" id="IPR012910">
    <property type="entry name" value="Plug_dom"/>
</dbReference>
<keyword evidence="5 12" id="KW-0732">Signal</keyword>
<evidence type="ECO:0000256" key="8">
    <source>
        <dbReference type="ARBA" id="ARBA00023170"/>
    </source>
</evidence>
<evidence type="ECO:0000313" key="15">
    <source>
        <dbReference type="EMBL" id="CBX29252.1"/>
    </source>
</evidence>
<dbReference type="PROSITE" id="PS52016">
    <property type="entry name" value="TONB_DEPENDENT_REC_3"/>
    <property type="match status" value="1"/>
</dbReference>
<accession>E1YFA8</accession>
<feature type="domain" description="TonB-dependent receptor plug" evidence="14">
    <location>
        <begin position="63"/>
        <end position="171"/>
    </location>
</feature>
<dbReference type="GO" id="GO:0044718">
    <property type="term" value="P:siderophore transmembrane transport"/>
    <property type="evidence" value="ECO:0007669"/>
    <property type="project" value="TreeGrafter"/>
</dbReference>
<keyword evidence="7 10" id="KW-0472">Membrane</keyword>